<dbReference type="InterPro" id="IPR052732">
    <property type="entry name" value="Cell-binding_unc_protein"/>
</dbReference>
<dbReference type="Gene3D" id="3.40.50.300">
    <property type="entry name" value="P-loop containing nucleotide triphosphate hydrolases"/>
    <property type="match status" value="1"/>
</dbReference>
<keyword evidence="3" id="KW-1185">Reference proteome</keyword>
<dbReference type="PANTHER" id="PTHR43883">
    <property type="entry name" value="SLR0207 PROTEIN"/>
    <property type="match status" value="1"/>
</dbReference>
<reference evidence="2" key="1">
    <citation type="submission" date="2022-12" db="EMBL/GenBank/DDBJ databases">
        <title>Paracoccus sp. EF6 isolated from a lake water.</title>
        <authorList>
            <person name="Liu H."/>
        </authorList>
    </citation>
    <scope>NUCLEOTIDE SEQUENCE</scope>
    <source>
        <strain evidence="2">EF6</strain>
    </source>
</reference>
<evidence type="ECO:0000313" key="2">
    <source>
        <dbReference type="EMBL" id="MCZ0964065.1"/>
    </source>
</evidence>
<evidence type="ECO:0000313" key="3">
    <source>
        <dbReference type="Proteomes" id="UP001149822"/>
    </source>
</evidence>
<name>A0ABT4JAA3_9RHOB</name>
<dbReference type="InterPro" id="IPR011009">
    <property type="entry name" value="Kinase-like_dom_sf"/>
</dbReference>
<organism evidence="2 3">
    <name type="scientific">Paracoccus benzoatiresistens</name>
    <dbReference type="NCBI Taxonomy" id="2997341"/>
    <lineage>
        <taxon>Bacteria</taxon>
        <taxon>Pseudomonadati</taxon>
        <taxon>Pseudomonadota</taxon>
        <taxon>Alphaproteobacteria</taxon>
        <taxon>Rhodobacterales</taxon>
        <taxon>Paracoccaceae</taxon>
        <taxon>Paracoccus</taxon>
    </lineage>
</organism>
<dbReference type="SUPFAM" id="SSF52540">
    <property type="entry name" value="P-loop containing nucleoside triphosphate hydrolases"/>
    <property type="match status" value="1"/>
</dbReference>
<dbReference type="PANTHER" id="PTHR43883:SF1">
    <property type="entry name" value="GLUCONOKINASE"/>
    <property type="match status" value="1"/>
</dbReference>
<dbReference type="InterPro" id="IPR002575">
    <property type="entry name" value="Aminoglycoside_PTrfase"/>
</dbReference>
<dbReference type="Pfam" id="PF01636">
    <property type="entry name" value="APH"/>
    <property type="match status" value="1"/>
</dbReference>
<dbReference type="Proteomes" id="UP001149822">
    <property type="component" value="Unassembled WGS sequence"/>
</dbReference>
<proteinExistence type="predicted"/>
<feature type="domain" description="Aminoglycoside phosphotransferase" evidence="1">
    <location>
        <begin position="108"/>
        <end position="270"/>
    </location>
</feature>
<dbReference type="EMBL" id="JAPTYD010000065">
    <property type="protein sequence ID" value="MCZ0964065.1"/>
    <property type="molecule type" value="Genomic_DNA"/>
</dbReference>
<evidence type="ECO:0000259" key="1">
    <source>
        <dbReference type="Pfam" id="PF01636"/>
    </source>
</evidence>
<gene>
    <name evidence="2" type="ORF">OU682_20970</name>
</gene>
<comment type="caution">
    <text evidence="2">The sequence shown here is derived from an EMBL/GenBank/DDBJ whole genome shotgun (WGS) entry which is preliminary data.</text>
</comment>
<dbReference type="SUPFAM" id="SSF56112">
    <property type="entry name" value="Protein kinase-like (PK-like)"/>
    <property type="match status" value="1"/>
</dbReference>
<sequence>MTESIPSQAEVVAYLASPAAFGGETPVKHVETHGAHVFLAGNTALKIKRAVRYDYMDMSTLELREASLRRELELNAPAAPEIYGDILPITRSADGRLALGAEGEPVEWVLRMHRFRAEDELLTVATRGELTDAIAADLGRQIAAYHKAAPVRDLPGDQLIGNILAELHRVFAELTNDLPHAATGPVLGTMTAQLALLAPLLRKRSATRHVRRAHGDLHLRNIVLIGGRPVLYDALEFDETLGTCDLLYDVAFLFMDLCHRGLRRQATVTLMTWLTELEGSEDTGLAALPLFLAVRALIRAMVLVQTDRAAGTPGLSHGEAMDYINEAQQFLNPPAPVLVALGGVSGTGKSVLARSLAPRLGAAPGAVILSSDIERKARGTIPDYASSSRTAIYQRLFERARAVLGAGHTVLLDATFLEPQCRAEAKALAQEMAVSFCPLWLTASEPILVARVGARRGDASDADAAVVRAQLARAPDAADWTHLDSSGSPEMTLEAALSIIGSHLAG</sequence>
<protein>
    <submittedName>
        <fullName evidence="2">AAA family ATPase</fullName>
    </submittedName>
</protein>
<accession>A0ABT4JAA3</accession>
<dbReference type="RefSeq" id="WP_268944162.1">
    <property type="nucleotide sequence ID" value="NZ_JAPTYD010000065.1"/>
</dbReference>
<dbReference type="Pfam" id="PF13671">
    <property type="entry name" value="AAA_33"/>
    <property type="match status" value="1"/>
</dbReference>
<dbReference type="InterPro" id="IPR027417">
    <property type="entry name" value="P-loop_NTPase"/>
</dbReference>